<comment type="caution">
    <text evidence="10">The sequence shown here is derived from an EMBL/GenBank/DDBJ whole genome shotgun (WGS) entry which is preliminary data.</text>
</comment>
<evidence type="ECO:0000313" key="10">
    <source>
        <dbReference type="EMBL" id="GAA0607545.1"/>
    </source>
</evidence>
<evidence type="ECO:0000256" key="8">
    <source>
        <dbReference type="SAM" id="SignalP"/>
    </source>
</evidence>
<gene>
    <name evidence="10" type="ORF">GCM10009416_50580</name>
</gene>
<dbReference type="InterPro" id="IPR036909">
    <property type="entry name" value="Cyt_c-like_dom_sf"/>
</dbReference>
<dbReference type="PRINTS" id="PR00604">
    <property type="entry name" value="CYTCHRMECIAB"/>
</dbReference>
<keyword evidence="5 6" id="KW-0408">Iron</keyword>
<keyword evidence="2 6" id="KW-0349">Heme</keyword>
<keyword evidence="11" id="KW-1185">Reference proteome</keyword>
<evidence type="ECO:0000256" key="1">
    <source>
        <dbReference type="ARBA" id="ARBA00022448"/>
    </source>
</evidence>
<evidence type="ECO:0000256" key="5">
    <source>
        <dbReference type="ARBA" id="ARBA00023004"/>
    </source>
</evidence>
<keyword evidence="3 6" id="KW-0479">Metal-binding</keyword>
<dbReference type="RefSeq" id="WP_343898247.1">
    <property type="nucleotide sequence ID" value="NZ_BAAAFZ010000120.1"/>
</dbReference>
<dbReference type="SUPFAM" id="SSF46626">
    <property type="entry name" value="Cytochrome c"/>
    <property type="match status" value="1"/>
</dbReference>
<evidence type="ECO:0000256" key="7">
    <source>
        <dbReference type="SAM" id="MobiDB-lite"/>
    </source>
</evidence>
<evidence type="ECO:0000313" key="11">
    <source>
        <dbReference type="Proteomes" id="UP001501588"/>
    </source>
</evidence>
<dbReference type="InterPro" id="IPR009056">
    <property type="entry name" value="Cyt_c-like_dom"/>
</dbReference>
<feature type="chain" id="PRO_5045078284" evidence="8">
    <location>
        <begin position="22"/>
        <end position="156"/>
    </location>
</feature>
<keyword evidence="4" id="KW-0249">Electron transport</keyword>
<sequence>MRHVLAFSAFLTFASAAGAFAQQTDGQPAAPGQMAAVTTPESSAPSDAAAELTPVQKTFAQCQACHTFEKGAKTLIGPNLHGVFGRRAASIEGYRYSVNMKQLGETGHVWSEDTLRPYLTNPRAIVPKTAMRFPGIPNEQVLNEFLPFLKEVTSAP</sequence>
<evidence type="ECO:0000256" key="4">
    <source>
        <dbReference type="ARBA" id="ARBA00022982"/>
    </source>
</evidence>
<dbReference type="Gene3D" id="1.10.760.10">
    <property type="entry name" value="Cytochrome c-like domain"/>
    <property type="match status" value="1"/>
</dbReference>
<dbReference type="PROSITE" id="PS51007">
    <property type="entry name" value="CYTC"/>
    <property type="match status" value="1"/>
</dbReference>
<organism evidence="10 11">
    <name type="scientific">Craurococcus roseus</name>
    <dbReference type="NCBI Taxonomy" id="77585"/>
    <lineage>
        <taxon>Bacteria</taxon>
        <taxon>Pseudomonadati</taxon>
        <taxon>Pseudomonadota</taxon>
        <taxon>Alphaproteobacteria</taxon>
        <taxon>Acetobacterales</taxon>
        <taxon>Acetobacteraceae</taxon>
        <taxon>Craurococcus</taxon>
    </lineage>
</organism>
<dbReference type="InterPro" id="IPR002327">
    <property type="entry name" value="Cyt_c_1A/1B"/>
</dbReference>
<reference evidence="11" key="1">
    <citation type="journal article" date="2019" name="Int. J. Syst. Evol. Microbiol.">
        <title>The Global Catalogue of Microorganisms (GCM) 10K type strain sequencing project: providing services to taxonomists for standard genome sequencing and annotation.</title>
        <authorList>
            <consortium name="The Broad Institute Genomics Platform"/>
            <consortium name="The Broad Institute Genome Sequencing Center for Infectious Disease"/>
            <person name="Wu L."/>
            <person name="Ma J."/>
        </authorList>
    </citation>
    <scope>NUCLEOTIDE SEQUENCE [LARGE SCALE GENOMIC DNA]</scope>
    <source>
        <strain evidence="11">JCM 9933</strain>
    </source>
</reference>
<feature type="signal peptide" evidence="8">
    <location>
        <begin position="1"/>
        <end position="21"/>
    </location>
</feature>
<dbReference type="Proteomes" id="UP001501588">
    <property type="component" value="Unassembled WGS sequence"/>
</dbReference>
<evidence type="ECO:0000256" key="6">
    <source>
        <dbReference type="PROSITE-ProRule" id="PRU00433"/>
    </source>
</evidence>
<feature type="domain" description="Cytochrome c" evidence="9">
    <location>
        <begin position="50"/>
        <end position="153"/>
    </location>
</feature>
<evidence type="ECO:0000256" key="3">
    <source>
        <dbReference type="ARBA" id="ARBA00022723"/>
    </source>
</evidence>
<proteinExistence type="predicted"/>
<dbReference type="PANTHER" id="PTHR11961">
    <property type="entry name" value="CYTOCHROME C"/>
    <property type="match status" value="1"/>
</dbReference>
<evidence type="ECO:0000256" key="2">
    <source>
        <dbReference type="ARBA" id="ARBA00022617"/>
    </source>
</evidence>
<evidence type="ECO:0000259" key="9">
    <source>
        <dbReference type="PROSITE" id="PS51007"/>
    </source>
</evidence>
<keyword evidence="8" id="KW-0732">Signal</keyword>
<keyword evidence="1" id="KW-0813">Transport</keyword>
<protein>
    <submittedName>
        <fullName evidence="10">Cytochrome c family protein</fullName>
    </submittedName>
</protein>
<dbReference type="EMBL" id="BAAAFZ010000120">
    <property type="protein sequence ID" value="GAA0607545.1"/>
    <property type="molecule type" value="Genomic_DNA"/>
</dbReference>
<accession>A0ABP3RHM7</accession>
<feature type="region of interest" description="Disordered" evidence="7">
    <location>
        <begin position="24"/>
        <end position="45"/>
    </location>
</feature>
<name>A0ABP3RHM7_9PROT</name>